<dbReference type="InterPro" id="IPR002539">
    <property type="entry name" value="MaoC-like_dom"/>
</dbReference>
<gene>
    <name evidence="3" type="ORF">BT96DRAFT_963063</name>
</gene>
<evidence type="ECO:0000313" key="3">
    <source>
        <dbReference type="EMBL" id="KAE9407738.1"/>
    </source>
</evidence>
<dbReference type="Pfam" id="PF22622">
    <property type="entry name" value="MFE-2_hydrat-2_N"/>
    <property type="match status" value="1"/>
</dbReference>
<name>A0A6A4IEP1_9AGAR</name>
<dbReference type="AlphaFoldDB" id="A0A6A4IEP1"/>
<dbReference type="SUPFAM" id="SSF54637">
    <property type="entry name" value="Thioesterase/thiol ester dehydrase-isomerase"/>
    <property type="match status" value="2"/>
</dbReference>
<proteinExistence type="predicted"/>
<dbReference type="Proteomes" id="UP000799118">
    <property type="component" value="Unassembled WGS sequence"/>
</dbReference>
<evidence type="ECO:0000259" key="2">
    <source>
        <dbReference type="Pfam" id="PF22622"/>
    </source>
</evidence>
<dbReference type="Gene3D" id="3.10.129.10">
    <property type="entry name" value="Hotdog Thioesterase"/>
    <property type="match status" value="2"/>
</dbReference>
<dbReference type="Pfam" id="PF01575">
    <property type="entry name" value="MaoC_dehydratas"/>
    <property type="match status" value="1"/>
</dbReference>
<dbReference type="PANTHER" id="PTHR13078:SF56">
    <property type="entry name" value="PEROXISOMAL MULTIFUNCTIONAL ENZYME TYPE 2"/>
    <property type="match status" value="1"/>
</dbReference>
<reference evidence="3" key="1">
    <citation type="journal article" date="2019" name="Environ. Microbiol.">
        <title>Fungal ecological strategies reflected in gene transcription - a case study of two litter decomposers.</title>
        <authorList>
            <person name="Barbi F."/>
            <person name="Kohler A."/>
            <person name="Barry K."/>
            <person name="Baskaran P."/>
            <person name="Daum C."/>
            <person name="Fauchery L."/>
            <person name="Ihrmark K."/>
            <person name="Kuo A."/>
            <person name="LaButti K."/>
            <person name="Lipzen A."/>
            <person name="Morin E."/>
            <person name="Grigoriev I.V."/>
            <person name="Henrissat B."/>
            <person name="Lindahl B."/>
            <person name="Martin F."/>
        </authorList>
    </citation>
    <scope>NUCLEOTIDE SEQUENCE</scope>
    <source>
        <strain evidence="3">JB14</strain>
    </source>
</reference>
<evidence type="ECO:0000259" key="1">
    <source>
        <dbReference type="Pfam" id="PF01575"/>
    </source>
</evidence>
<organism evidence="3 4">
    <name type="scientific">Gymnopus androsaceus JB14</name>
    <dbReference type="NCBI Taxonomy" id="1447944"/>
    <lineage>
        <taxon>Eukaryota</taxon>
        <taxon>Fungi</taxon>
        <taxon>Dikarya</taxon>
        <taxon>Basidiomycota</taxon>
        <taxon>Agaricomycotina</taxon>
        <taxon>Agaricomycetes</taxon>
        <taxon>Agaricomycetidae</taxon>
        <taxon>Agaricales</taxon>
        <taxon>Marasmiineae</taxon>
        <taxon>Omphalotaceae</taxon>
        <taxon>Gymnopus</taxon>
    </lineage>
</organism>
<dbReference type="GO" id="GO:0004300">
    <property type="term" value="F:enoyl-CoA hydratase activity"/>
    <property type="evidence" value="ECO:0007669"/>
    <property type="project" value="TreeGrafter"/>
</dbReference>
<evidence type="ECO:0000313" key="4">
    <source>
        <dbReference type="Proteomes" id="UP000799118"/>
    </source>
</evidence>
<keyword evidence="4" id="KW-1185">Reference proteome</keyword>
<dbReference type="CDD" id="cd03448">
    <property type="entry name" value="HDE_HSD"/>
    <property type="match status" value="1"/>
</dbReference>
<feature type="domain" description="Peroxisomal multifunctional enzyme type 2-like N-terminal" evidence="2">
    <location>
        <begin position="29"/>
        <end position="154"/>
    </location>
</feature>
<dbReference type="GO" id="GO:0003857">
    <property type="term" value="F:(3S)-3-hydroxyacyl-CoA dehydrogenase (NAD+) activity"/>
    <property type="evidence" value="ECO:0007669"/>
    <property type="project" value="TreeGrafter"/>
</dbReference>
<protein>
    <submittedName>
        <fullName evidence="3">Hydroxysteroid dehydrogenase</fullName>
    </submittedName>
</protein>
<dbReference type="GO" id="GO:0005777">
    <property type="term" value="C:peroxisome"/>
    <property type="evidence" value="ECO:0007669"/>
    <property type="project" value="TreeGrafter"/>
</dbReference>
<dbReference type="PANTHER" id="PTHR13078">
    <property type="entry name" value="PEROXISOMAL MULTIFUNCTIONAL ENZYME TYPE 2-RELATED"/>
    <property type="match status" value="1"/>
</dbReference>
<dbReference type="GO" id="GO:0006635">
    <property type="term" value="P:fatty acid beta-oxidation"/>
    <property type="evidence" value="ECO:0007669"/>
    <property type="project" value="TreeGrafter"/>
</dbReference>
<accession>A0A6A4IEP1</accession>
<dbReference type="InterPro" id="IPR054357">
    <property type="entry name" value="MFE-2_N"/>
</dbReference>
<dbReference type="OrthoDB" id="3592703at2759"/>
<dbReference type="GO" id="GO:0044594">
    <property type="term" value="F:17-beta-hydroxysteroid dehydrogenase (NAD+) activity"/>
    <property type="evidence" value="ECO:0007669"/>
    <property type="project" value="TreeGrafter"/>
</dbReference>
<dbReference type="EMBL" id="ML769394">
    <property type="protein sequence ID" value="KAE9407738.1"/>
    <property type="molecule type" value="Genomic_DNA"/>
</dbReference>
<dbReference type="InterPro" id="IPR029069">
    <property type="entry name" value="HotDog_dom_sf"/>
</dbReference>
<sequence>MASSNSPFADPHDAPIVAEAKKEVIEAEYSYTERDVILYNLGIGATATQLEWTYEGHDEFSALPTFGVIPQFLASSSLSFDWLPNFNPAKLLHGEQYLSIKAPIPTSAEFVNSARVLEVLDKGKAAAVTTIIETRDKHSGKLIFENQSTVFIRGSGGFGGKRVGNDRGHPDAISEEKTQSSQAALYRLSGDTNPLHILPEFAAIGGFDKPILHGLCSMGIAGKHVLQAFGVFQDIKVRFTGVVYPGETLVTEMWKEGSKVIFITKVKERDTVVLASAGATLLEEVTKAKL</sequence>
<feature type="domain" description="MaoC-like" evidence="1">
    <location>
        <begin position="170"/>
        <end position="273"/>
    </location>
</feature>